<dbReference type="GO" id="GO:0003676">
    <property type="term" value="F:nucleic acid binding"/>
    <property type="evidence" value="ECO:0007669"/>
    <property type="project" value="InterPro"/>
</dbReference>
<dbReference type="RefSeq" id="XP_009758939.1">
    <property type="nucleotide sequence ID" value="XM_009760637.1"/>
</dbReference>
<dbReference type="SUPFAM" id="SSF53098">
    <property type="entry name" value="Ribonuclease H-like"/>
    <property type="match status" value="1"/>
</dbReference>
<feature type="domain" description="Integrase catalytic" evidence="1">
    <location>
        <begin position="66"/>
        <end position="176"/>
    </location>
</feature>
<reference evidence="3" key="2">
    <citation type="submission" date="2025-08" db="UniProtKB">
        <authorList>
            <consortium name="RefSeq"/>
        </authorList>
    </citation>
    <scope>IDENTIFICATION</scope>
    <source>
        <tissue evidence="3">Leaf</tissue>
    </source>
</reference>
<dbReference type="PANTHER" id="PTHR48475:SF2">
    <property type="entry name" value="RIBONUCLEASE H"/>
    <property type="match status" value="1"/>
</dbReference>
<dbReference type="InterPro" id="IPR001584">
    <property type="entry name" value="Integrase_cat-core"/>
</dbReference>
<evidence type="ECO:0000259" key="1">
    <source>
        <dbReference type="PROSITE" id="PS50994"/>
    </source>
</evidence>
<reference evidence="2" key="1">
    <citation type="journal article" date="2013" name="Genome Biol.">
        <title>Reference genomes and transcriptomes of Nicotiana sylvestris and Nicotiana tomentosiformis.</title>
        <authorList>
            <person name="Sierro N."/>
            <person name="Battey J.N."/>
            <person name="Ouadi S."/>
            <person name="Bovet L."/>
            <person name="Goepfert S."/>
            <person name="Bakaher N."/>
            <person name="Peitsch M.C."/>
            <person name="Ivanov N.V."/>
        </authorList>
    </citation>
    <scope>NUCLEOTIDE SEQUENCE [LARGE SCALE GENOMIC DNA]</scope>
</reference>
<organism evidence="2 3">
    <name type="scientific">Nicotiana sylvestris</name>
    <name type="common">Wood tobacco</name>
    <name type="synonym">South American tobacco</name>
    <dbReference type="NCBI Taxonomy" id="4096"/>
    <lineage>
        <taxon>Eukaryota</taxon>
        <taxon>Viridiplantae</taxon>
        <taxon>Streptophyta</taxon>
        <taxon>Embryophyta</taxon>
        <taxon>Tracheophyta</taxon>
        <taxon>Spermatophyta</taxon>
        <taxon>Magnoliopsida</taxon>
        <taxon>eudicotyledons</taxon>
        <taxon>Gunneridae</taxon>
        <taxon>Pentapetalae</taxon>
        <taxon>asterids</taxon>
        <taxon>lamiids</taxon>
        <taxon>Solanales</taxon>
        <taxon>Solanaceae</taxon>
        <taxon>Nicotianoideae</taxon>
        <taxon>Nicotianeae</taxon>
        <taxon>Nicotiana</taxon>
    </lineage>
</organism>
<evidence type="ECO:0000313" key="2">
    <source>
        <dbReference type="Proteomes" id="UP000189701"/>
    </source>
</evidence>
<accession>A0A1U7V9I7</accession>
<dbReference type="PANTHER" id="PTHR48475">
    <property type="entry name" value="RIBONUCLEASE H"/>
    <property type="match status" value="1"/>
</dbReference>
<gene>
    <name evidence="3" type="primary">LOC104211561</name>
</gene>
<dbReference type="GO" id="GO:0015074">
    <property type="term" value="P:DNA integration"/>
    <property type="evidence" value="ECO:0007669"/>
    <property type="project" value="InterPro"/>
</dbReference>
<dbReference type="Proteomes" id="UP000189701">
    <property type="component" value="Unplaced"/>
</dbReference>
<dbReference type="Gene3D" id="3.30.420.10">
    <property type="entry name" value="Ribonuclease H-like superfamily/Ribonuclease H"/>
    <property type="match status" value="1"/>
</dbReference>
<dbReference type="AlphaFoldDB" id="A0A1U7V9I7"/>
<protein>
    <submittedName>
        <fullName evidence="3">Uncharacterized protein LOC104211561</fullName>
    </submittedName>
</protein>
<dbReference type="OrthoDB" id="1936587at2759"/>
<dbReference type="PROSITE" id="PS50994">
    <property type="entry name" value="INTEGRASE"/>
    <property type="match status" value="1"/>
</dbReference>
<dbReference type="STRING" id="4096.A0A1U7V9I7"/>
<dbReference type="InterPro" id="IPR012337">
    <property type="entry name" value="RNaseH-like_sf"/>
</dbReference>
<dbReference type="InterPro" id="IPR036397">
    <property type="entry name" value="RNaseH_sf"/>
</dbReference>
<name>A0A1U7V9I7_NICSY</name>
<sequence length="224" mass="26024">MHPVLDTDKYYEVNATNLVWDWRNEIIDYLEHTKFPEDPKASWVLRTKVARYSFKGGPYLKIGECEVVDFLWENIICIFRIPKERACDNGPRFIGAKVTKFLEDLKIKRIASSPYDPSVNGQAELTNKVIIQNLKKRMEVAKGKWPEELPGVLWAYRTTAKSSTRETPFSLVYGAEALIQVNVVEPTLRYFRADEETNNQTLLVKLELLDERRDLAHIKMTSKK</sequence>
<proteinExistence type="predicted"/>
<keyword evidence="2" id="KW-1185">Reference proteome</keyword>
<evidence type="ECO:0000313" key="3">
    <source>
        <dbReference type="RefSeq" id="XP_009758939.1"/>
    </source>
</evidence>
<dbReference type="eggNOG" id="KOG0017">
    <property type="taxonomic scope" value="Eukaryota"/>
</dbReference>